<dbReference type="RefSeq" id="WP_079606017.1">
    <property type="nucleotide sequence ID" value="NZ_LT670817.1"/>
</dbReference>
<evidence type="ECO:0000256" key="1">
    <source>
        <dbReference type="SAM" id="MobiDB-lite"/>
    </source>
</evidence>
<evidence type="ECO:0000313" key="2">
    <source>
        <dbReference type="EMBL" id="SHI07007.1"/>
    </source>
</evidence>
<proteinExistence type="predicted"/>
<organism evidence="2 3">
    <name type="scientific">Bradyrhizobium erythrophlei</name>
    <dbReference type="NCBI Taxonomy" id="1437360"/>
    <lineage>
        <taxon>Bacteria</taxon>
        <taxon>Pseudomonadati</taxon>
        <taxon>Pseudomonadota</taxon>
        <taxon>Alphaproteobacteria</taxon>
        <taxon>Hyphomicrobiales</taxon>
        <taxon>Nitrobacteraceae</taxon>
        <taxon>Bradyrhizobium</taxon>
    </lineage>
</organism>
<dbReference type="EMBL" id="LT670817">
    <property type="protein sequence ID" value="SHI07007.1"/>
    <property type="molecule type" value="Genomic_DNA"/>
</dbReference>
<evidence type="ECO:0000313" key="3">
    <source>
        <dbReference type="Proteomes" id="UP000189796"/>
    </source>
</evidence>
<accession>A0A1M5Y4P0</accession>
<gene>
    <name evidence="2" type="ORF">SAMN05443248_7917</name>
</gene>
<dbReference type="AlphaFoldDB" id="A0A1M5Y4P0"/>
<feature type="region of interest" description="Disordered" evidence="1">
    <location>
        <begin position="71"/>
        <end position="105"/>
    </location>
</feature>
<dbReference type="OrthoDB" id="9982613at2"/>
<reference evidence="2 3" key="1">
    <citation type="submission" date="2016-11" db="EMBL/GenBank/DDBJ databases">
        <authorList>
            <person name="Jaros S."/>
            <person name="Januszkiewicz K."/>
            <person name="Wedrychowicz H."/>
        </authorList>
    </citation>
    <scope>NUCLEOTIDE SEQUENCE [LARGE SCALE GENOMIC DNA]</scope>
    <source>
        <strain evidence="2 3">GAS138</strain>
    </source>
</reference>
<sequence>MAGFFTHNAPDYGEENELSPPGTPIADALRRAALIMSRTTKHLWQDPTGTLLPWTGAVGGLAKEIPAYVSDLRDRDPNTPGNSYFSASNPRAPNPDPDASLSGRYVGPNDMLAHNTVPGYIPRQEMQNLVRQDPLAGLLGPMQQQPRPVTPYGN</sequence>
<name>A0A1M5Y4P0_9BRAD</name>
<dbReference type="Proteomes" id="UP000189796">
    <property type="component" value="Chromosome I"/>
</dbReference>
<protein>
    <submittedName>
        <fullName evidence="2">Uncharacterized protein</fullName>
    </submittedName>
</protein>
<feature type="compositionally biased region" description="Polar residues" evidence="1">
    <location>
        <begin position="79"/>
        <end position="91"/>
    </location>
</feature>
<feature type="region of interest" description="Disordered" evidence="1">
    <location>
        <begin position="1"/>
        <end position="24"/>
    </location>
</feature>